<gene>
    <name evidence="1" type="ORF">MSG28_000362</name>
</gene>
<proteinExistence type="predicted"/>
<keyword evidence="2" id="KW-1185">Reference proteome</keyword>
<comment type="caution">
    <text evidence="1">The sequence shown here is derived from an EMBL/GenBank/DDBJ whole genome shotgun (WGS) entry which is preliminary data.</text>
</comment>
<evidence type="ECO:0000313" key="1">
    <source>
        <dbReference type="EMBL" id="KAI8429863.1"/>
    </source>
</evidence>
<sequence length="876" mass="98262">MAKKQNKVDDPPKKMADATSFKEPPGLFSRILFLWMFPAFYNGNRRDLEECDLVAAKRMYDSKAIMIMNNGALGGTTVGKVINILSNDLLRFDMAFLFLHFVWIIPIQLIAVSYLGFMQAGYAALIGLAALLIIAIPIQSGLSRLIAKVRFRTAEKTDDRVKTMSEVIKMYAWEIPFQKVVSEKRRLELVQVRIATILKTVFLGFMMFTERTALFITILVFILYGNTLSASVDRADLVSGQTTAMQLTFKTQAAAPAVRPLSYRPKSDDFDANGFVPHERKFRRSISHQDDTVIDIRDVSASWTNDPNFQALKNITLRLRKGKLCAIIGSVGCGKSSFLQLLLKELNASSGTVSVYGSMSYACQEAWLFPATVRENILFGLPFIPSKYKNGCINGYLRGRTRVLVTHQIHFLKAADYIVSLNEGRVEDMGTFDELLTSGKDFVKLFISTVSEATSEQPEFETQKAVAEERQSGNLRWEVISSYFFSGNSYLYVFFTVMVILLATGSAAATDYWISYWSNQMALYEEETGGIDPDVPMGRFTTAQYLAIHGGLVGSVILLVNVRVLPFVQLCVSSSKKLHDRMFSVMLRGIMRFFDTSSSGRILNRFTKDIGALDEILPRTLLDVFQIYSTLAAILILNAVALYWTLIPSAVLMLLFFFADMHTAAWNGFLVGGATFGFYLDTLCLIYLATVIFVFLFVDFEVTTPILWPSQGRVVFTNVSMRYAPDAAPILKNLNIVIEPGWKVTEGGANFSVGQRQLMCLARAVLRSNQILIMDEATANVDPQTDNFIQQTIRTKFASCTVLTIAHRLNTIMDSDRVLVMDSGEVAEFDHPYHLLSDPKSRLSSMVRETGDRNSTQLFRIAKDAYFQSNLKENAK</sequence>
<dbReference type="EMBL" id="CM046131">
    <property type="protein sequence ID" value="KAI8429863.1"/>
    <property type="molecule type" value="Genomic_DNA"/>
</dbReference>
<reference evidence="1 2" key="1">
    <citation type="journal article" date="2022" name="Genome Biol. Evol.">
        <title>The Spruce Budworm Genome: Reconstructing the Evolutionary History of Antifreeze Proteins.</title>
        <authorList>
            <person name="Beliveau C."/>
            <person name="Gagne P."/>
            <person name="Picq S."/>
            <person name="Vernygora O."/>
            <person name="Keeling C.I."/>
            <person name="Pinkney K."/>
            <person name="Doucet D."/>
            <person name="Wen F."/>
            <person name="Johnston J.S."/>
            <person name="Maaroufi H."/>
            <person name="Boyle B."/>
            <person name="Laroche J."/>
            <person name="Dewar K."/>
            <person name="Juretic N."/>
            <person name="Blackburn G."/>
            <person name="Nisole A."/>
            <person name="Brunet B."/>
            <person name="Brandao M."/>
            <person name="Lumley L."/>
            <person name="Duan J."/>
            <person name="Quan G."/>
            <person name="Lucarotti C.J."/>
            <person name="Roe A.D."/>
            <person name="Sperling F.A.H."/>
            <person name="Levesque R.C."/>
            <person name="Cusson M."/>
        </authorList>
    </citation>
    <scope>NUCLEOTIDE SEQUENCE [LARGE SCALE GENOMIC DNA]</scope>
    <source>
        <strain evidence="1">Glfc:IPQL:Cfum</strain>
    </source>
</reference>
<accession>A0ACC0K0Y1</accession>
<organism evidence="1 2">
    <name type="scientific">Choristoneura fumiferana</name>
    <name type="common">Spruce budworm moth</name>
    <name type="synonym">Archips fumiferana</name>
    <dbReference type="NCBI Taxonomy" id="7141"/>
    <lineage>
        <taxon>Eukaryota</taxon>
        <taxon>Metazoa</taxon>
        <taxon>Ecdysozoa</taxon>
        <taxon>Arthropoda</taxon>
        <taxon>Hexapoda</taxon>
        <taxon>Insecta</taxon>
        <taxon>Pterygota</taxon>
        <taxon>Neoptera</taxon>
        <taxon>Endopterygota</taxon>
        <taxon>Lepidoptera</taxon>
        <taxon>Glossata</taxon>
        <taxon>Ditrysia</taxon>
        <taxon>Tortricoidea</taxon>
        <taxon>Tortricidae</taxon>
        <taxon>Tortricinae</taxon>
        <taxon>Choristoneura</taxon>
    </lineage>
</organism>
<dbReference type="Proteomes" id="UP001064048">
    <property type="component" value="Chromosome Z"/>
</dbReference>
<evidence type="ECO:0000313" key="2">
    <source>
        <dbReference type="Proteomes" id="UP001064048"/>
    </source>
</evidence>
<protein>
    <submittedName>
        <fullName evidence="1">Uncharacterized protein</fullName>
    </submittedName>
</protein>
<name>A0ACC0K0Y1_CHOFU</name>